<reference evidence="1 2" key="1">
    <citation type="submission" date="2018-11" db="EMBL/GenBank/DDBJ databases">
        <title>Sequencing the genomes of 1000 actinobacteria strains.</title>
        <authorList>
            <person name="Klenk H.-P."/>
        </authorList>
    </citation>
    <scope>NUCLEOTIDE SEQUENCE [LARGE SCALE GENOMIC DNA]</scope>
    <source>
        <strain evidence="1 2">DSM 12652</strain>
    </source>
</reference>
<accession>A0A3N2CX94</accession>
<keyword evidence="2" id="KW-1185">Reference proteome</keyword>
<dbReference type="RefSeq" id="WP_123391735.1">
    <property type="nucleotide sequence ID" value="NZ_RKHO01000001.1"/>
</dbReference>
<protein>
    <submittedName>
        <fullName evidence="1">AMP-binding enzyme</fullName>
    </submittedName>
</protein>
<sequence length="186" mass="19425">MRSRSVTNVSWDLLDAPVIHGRGEDPFLEAAAGRTWTHARLLEEVAALGGLLHHLGVGPGVPVVVDLAEDHAVEAVVAALATARVGGVVRTDEDPAAPVAVVSGGTDAAPDGRTRLVRTREGEVAVEPDLDWSVMLRAGRTDPAACQVLEPGAAYSPTRSVVEQAEALAAEPAPYAPEALRRLLQV</sequence>
<evidence type="ECO:0000313" key="1">
    <source>
        <dbReference type="EMBL" id="ROR92119.1"/>
    </source>
</evidence>
<dbReference type="SUPFAM" id="SSF56801">
    <property type="entry name" value="Acetyl-CoA synthetase-like"/>
    <property type="match status" value="1"/>
</dbReference>
<evidence type="ECO:0000313" key="2">
    <source>
        <dbReference type="Proteomes" id="UP000281738"/>
    </source>
</evidence>
<gene>
    <name evidence="1" type="ORF">EDD33_3003</name>
</gene>
<dbReference type="Gene3D" id="3.40.50.12780">
    <property type="entry name" value="N-terminal domain of ligase-like"/>
    <property type="match status" value="1"/>
</dbReference>
<dbReference type="OrthoDB" id="3746879at2"/>
<dbReference type="EMBL" id="RKHO01000001">
    <property type="protein sequence ID" value="ROR92119.1"/>
    <property type="molecule type" value="Genomic_DNA"/>
</dbReference>
<name>A0A3N2CX94_9ACTN</name>
<dbReference type="AlphaFoldDB" id="A0A3N2CX94"/>
<dbReference type="Proteomes" id="UP000281738">
    <property type="component" value="Unassembled WGS sequence"/>
</dbReference>
<comment type="caution">
    <text evidence="1">The sequence shown here is derived from an EMBL/GenBank/DDBJ whole genome shotgun (WGS) entry which is preliminary data.</text>
</comment>
<dbReference type="InterPro" id="IPR042099">
    <property type="entry name" value="ANL_N_sf"/>
</dbReference>
<proteinExistence type="predicted"/>
<organism evidence="1 2">
    <name type="scientific">Nocardioides aurantiacus</name>
    <dbReference type="NCBI Taxonomy" id="86796"/>
    <lineage>
        <taxon>Bacteria</taxon>
        <taxon>Bacillati</taxon>
        <taxon>Actinomycetota</taxon>
        <taxon>Actinomycetes</taxon>
        <taxon>Propionibacteriales</taxon>
        <taxon>Nocardioidaceae</taxon>
        <taxon>Nocardioides</taxon>
    </lineage>
</organism>